<dbReference type="InterPro" id="IPR013785">
    <property type="entry name" value="Aldolase_TIM"/>
</dbReference>
<gene>
    <name evidence="2" type="ORF">GCM10010967_00600</name>
</gene>
<dbReference type="PANTHER" id="PTHR22893:SF91">
    <property type="entry name" value="NADPH DEHYDROGENASE 2-RELATED"/>
    <property type="match status" value="1"/>
</dbReference>
<dbReference type="Gene3D" id="3.20.20.70">
    <property type="entry name" value="Aldolase class I"/>
    <property type="match status" value="1"/>
</dbReference>
<evidence type="ECO:0000313" key="2">
    <source>
        <dbReference type="EMBL" id="GGM73064.1"/>
    </source>
</evidence>
<dbReference type="EMBL" id="BMLI01000001">
    <property type="protein sequence ID" value="GGM73064.1"/>
    <property type="molecule type" value="Genomic_DNA"/>
</dbReference>
<dbReference type="SUPFAM" id="SSF51395">
    <property type="entry name" value="FMN-linked oxidoreductases"/>
    <property type="match status" value="1"/>
</dbReference>
<proteinExistence type="predicted"/>
<accession>A0ABQ2HBC1</accession>
<dbReference type="PANTHER" id="PTHR22893">
    <property type="entry name" value="NADH OXIDOREDUCTASE-RELATED"/>
    <property type="match status" value="1"/>
</dbReference>
<feature type="domain" description="NADH:flavin oxidoreductase/NADH oxidase N-terminal" evidence="1">
    <location>
        <begin position="13"/>
        <end position="332"/>
    </location>
</feature>
<sequence>MSKLLSEYQKDTFKLKNHLVMAPMTRSRAIGNLPNELMVQYYAQRAGAGLIVTEGTAPAPEGLGYARIPGIFSDAQTEAWRQIAEVVHAQGSRIFMQLMHTGRIAHVHNLPADTRVIGVSDMTAAGQMWTDQEGMLDHSAPEALTTQGVKTVIDEFVKAAENAVKAGFDGIELHNANGYLLEQFLNPNVNNRTDEYGGSVENRSRAVLEIVEKTSAAIGKEKVGIRFSPFGTYNDLQPYDAAEVRRTYEYLATRLNSLGIAYIHISLTPDLDAGTLQIIRRQFSGTIILCNGFTPDTAETALGEGIADLIAFGQPFLANPDLVTRIETGAALNAPDYNTFYTPGEAGYIDYPSLVMADK</sequence>
<evidence type="ECO:0000313" key="3">
    <source>
        <dbReference type="Proteomes" id="UP000632339"/>
    </source>
</evidence>
<dbReference type="InterPro" id="IPR001155">
    <property type="entry name" value="OxRdtase_FMN_N"/>
</dbReference>
<keyword evidence="3" id="KW-1185">Reference proteome</keyword>
<dbReference type="RefSeq" id="WP_033402512.1">
    <property type="nucleotide sequence ID" value="NZ_BMLI01000001.1"/>
</dbReference>
<protein>
    <submittedName>
        <fullName evidence="2">Alkene reductase</fullName>
    </submittedName>
</protein>
<dbReference type="CDD" id="cd02933">
    <property type="entry name" value="OYE_like_FMN"/>
    <property type="match status" value="1"/>
</dbReference>
<organism evidence="2 3">
    <name type="scientific">Dyadobacter beijingensis</name>
    <dbReference type="NCBI Taxonomy" id="365489"/>
    <lineage>
        <taxon>Bacteria</taxon>
        <taxon>Pseudomonadati</taxon>
        <taxon>Bacteroidota</taxon>
        <taxon>Cytophagia</taxon>
        <taxon>Cytophagales</taxon>
        <taxon>Spirosomataceae</taxon>
        <taxon>Dyadobacter</taxon>
    </lineage>
</organism>
<dbReference type="InterPro" id="IPR045247">
    <property type="entry name" value="Oye-like"/>
</dbReference>
<dbReference type="Proteomes" id="UP000632339">
    <property type="component" value="Unassembled WGS sequence"/>
</dbReference>
<reference evidence="3" key="1">
    <citation type="journal article" date="2019" name="Int. J. Syst. Evol. Microbiol.">
        <title>The Global Catalogue of Microorganisms (GCM) 10K type strain sequencing project: providing services to taxonomists for standard genome sequencing and annotation.</title>
        <authorList>
            <consortium name="The Broad Institute Genomics Platform"/>
            <consortium name="The Broad Institute Genome Sequencing Center for Infectious Disease"/>
            <person name="Wu L."/>
            <person name="Ma J."/>
        </authorList>
    </citation>
    <scope>NUCLEOTIDE SEQUENCE [LARGE SCALE GENOMIC DNA]</scope>
    <source>
        <strain evidence="3">CGMCC 1.6375</strain>
    </source>
</reference>
<evidence type="ECO:0000259" key="1">
    <source>
        <dbReference type="Pfam" id="PF00724"/>
    </source>
</evidence>
<comment type="caution">
    <text evidence="2">The sequence shown here is derived from an EMBL/GenBank/DDBJ whole genome shotgun (WGS) entry which is preliminary data.</text>
</comment>
<dbReference type="Pfam" id="PF00724">
    <property type="entry name" value="Oxidored_FMN"/>
    <property type="match status" value="1"/>
</dbReference>
<name>A0ABQ2HBC1_9BACT</name>